<name>A0A2S8ISS2_BURCE</name>
<gene>
    <name evidence="1" type="ORF">C5615_15390</name>
</gene>
<reference evidence="1 2" key="1">
    <citation type="submission" date="2018-02" db="EMBL/GenBank/DDBJ databases">
        <title>Draft genome sequencing of Burkholderia cepacia Y14-15.</title>
        <authorList>
            <person name="Zheng B.-X."/>
        </authorList>
    </citation>
    <scope>NUCLEOTIDE SEQUENCE [LARGE SCALE GENOMIC DNA]</scope>
    <source>
        <strain evidence="1 2">Y14-15</strain>
    </source>
</reference>
<dbReference type="EMBL" id="PUIQ01000017">
    <property type="protein sequence ID" value="PQP17817.1"/>
    <property type="molecule type" value="Genomic_DNA"/>
</dbReference>
<comment type="caution">
    <text evidence="1">The sequence shown here is derived from an EMBL/GenBank/DDBJ whole genome shotgun (WGS) entry which is preliminary data.</text>
</comment>
<dbReference type="Proteomes" id="UP000238206">
    <property type="component" value="Unassembled WGS sequence"/>
</dbReference>
<dbReference type="AlphaFoldDB" id="A0A2S8ISS2"/>
<proteinExistence type="predicted"/>
<accession>A0A2S8ISS2</accession>
<organism evidence="1 2">
    <name type="scientific">Burkholderia cepacia</name>
    <name type="common">Pseudomonas cepacia</name>
    <dbReference type="NCBI Taxonomy" id="292"/>
    <lineage>
        <taxon>Bacteria</taxon>
        <taxon>Pseudomonadati</taxon>
        <taxon>Pseudomonadota</taxon>
        <taxon>Betaproteobacteria</taxon>
        <taxon>Burkholderiales</taxon>
        <taxon>Burkholderiaceae</taxon>
        <taxon>Burkholderia</taxon>
        <taxon>Burkholderia cepacia complex</taxon>
    </lineage>
</organism>
<sequence length="83" mass="8985">MHVHEYVHFLHNASTTAGLAYLVANLLFLRALAAGSDTHGYFLGPETMNPGKLDELRFAAGKMRAMLGSTAAKEMRACTDISC</sequence>
<evidence type="ECO:0000313" key="1">
    <source>
        <dbReference type="EMBL" id="PQP17817.1"/>
    </source>
</evidence>
<evidence type="ECO:0000313" key="2">
    <source>
        <dbReference type="Proteomes" id="UP000238206"/>
    </source>
</evidence>
<protein>
    <submittedName>
        <fullName evidence="1">Uncharacterized protein</fullName>
    </submittedName>
</protein>